<gene>
    <name evidence="1" type="ORF">KOI35_08800</name>
</gene>
<proteinExistence type="predicted"/>
<accession>A0ABS5YLJ9</accession>
<dbReference type="EMBL" id="JAHKKG010000003">
    <property type="protein sequence ID" value="MBU2663603.1"/>
    <property type="molecule type" value="Genomic_DNA"/>
</dbReference>
<comment type="caution">
    <text evidence="1">The sequence shown here is derived from an EMBL/GenBank/DDBJ whole genome shotgun (WGS) entry which is preliminary data.</text>
</comment>
<dbReference type="Proteomes" id="UP001519654">
    <property type="component" value="Unassembled WGS sequence"/>
</dbReference>
<keyword evidence="2" id="KW-1185">Reference proteome</keyword>
<sequence length="131" mass="13632">MSGPAPALLVLRRVPDDRRDLAAAMAGLPPATGPGDLWWELVDAAAPPGMPAAAVALTRAGADGFTHIVALAAVSTVGRDPLTRLIRELVAALRRTETGVISLRGGRPDVDDALLAEEFVPVGDNLFVLHL</sequence>
<evidence type="ECO:0000313" key="2">
    <source>
        <dbReference type="Proteomes" id="UP001519654"/>
    </source>
</evidence>
<protein>
    <submittedName>
        <fullName evidence="1">Uncharacterized protein</fullName>
    </submittedName>
</protein>
<evidence type="ECO:0000313" key="1">
    <source>
        <dbReference type="EMBL" id="MBU2663603.1"/>
    </source>
</evidence>
<organism evidence="1 2">
    <name type="scientific">Paractinoplanes bogorensis</name>
    <dbReference type="NCBI Taxonomy" id="1610840"/>
    <lineage>
        <taxon>Bacteria</taxon>
        <taxon>Bacillati</taxon>
        <taxon>Actinomycetota</taxon>
        <taxon>Actinomycetes</taxon>
        <taxon>Micromonosporales</taxon>
        <taxon>Micromonosporaceae</taxon>
        <taxon>Paractinoplanes</taxon>
    </lineage>
</organism>
<dbReference type="RefSeq" id="WP_215785591.1">
    <property type="nucleotide sequence ID" value="NZ_JAHKKG010000003.1"/>
</dbReference>
<name>A0ABS5YLJ9_9ACTN</name>
<reference evidence="1 2" key="1">
    <citation type="submission" date="2021-06" db="EMBL/GenBank/DDBJ databases">
        <title>Actinoplanes lichenicola sp. nov., and Actinoplanes ovalisporus sp. nov., isolated from lichen in Thailand.</title>
        <authorList>
            <person name="Saeng-In P."/>
            <person name="Kanchanasin P."/>
            <person name="Yuki M."/>
            <person name="Kudo T."/>
            <person name="Ohkuma M."/>
            <person name="Phongsopitanun W."/>
            <person name="Tanasupawat S."/>
        </authorList>
    </citation>
    <scope>NUCLEOTIDE SEQUENCE [LARGE SCALE GENOMIC DNA]</scope>
    <source>
        <strain evidence="1 2">NBRC 110975</strain>
    </source>
</reference>